<dbReference type="AlphaFoldDB" id="A0A7J6KAD8"/>
<dbReference type="EMBL" id="JAAUHK010000191">
    <property type="protein sequence ID" value="KAF4643880.1"/>
    <property type="molecule type" value="Genomic_DNA"/>
</dbReference>
<dbReference type="Proteomes" id="UP000557509">
    <property type="component" value="Unassembled WGS sequence"/>
</dbReference>
<feature type="compositionally biased region" description="Polar residues" evidence="1">
    <location>
        <begin position="1"/>
        <end position="10"/>
    </location>
</feature>
<accession>A0A7J6KAD8</accession>
<proteinExistence type="predicted"/>
<reference evidence="2 3" key="1">
    <citation type="submission" date="2020-03" db="EMBL/GenBank/DDBJ databases">
        <title>Genome sequence of Toxoplasma gondii RH-88 strain.</title>
        <authorList>
            <person name="Lorenzi H.A."/>
            <person name="Venepally P."/>
            <person name="Rozenberg A."/>
            <person name="Sibley D."/>
        </authorList>
    </citation>
    <scope>NUCLEOTIDE SEQUENCE [LARGE SCALE GENOMIC DNA]</scope>
    <source>
        <strain evidence="2 3">RH-88</strain>
    </source>
</reference>
<dbReference type="VEuPathDB" id="ToxoDB:TGME49_285665"/>
<evidence type="ECO:0000313" key="3">
    <source>
        <dbReference type="Proteomes" id="UP000557509"/>
    </source>
</evidence>
<sequence>MFSNGKSTPDANAAGQLWKSSDADGDSVPLNGSLARRVRQLEFRIQPGDVGSAPKKRNLLCLGKVVESQMRFFCIKFIIGMHFLCGGQGERRTVSLIYRKGVLQCTTSRASGRSEAAKLLHHLLQASYCLEQFGISLCRDTVTQRTVR</sequence>
<feature type="region of interest" description="Disordered" evidence="1">
    <location>
        <begin position="1"/>
        <end position="25"/>
    </location>
</feature>
<organism evidence="2 3">
    <name type="scientific">Toxoplasma gondii</name>
    <dbReference type="NCBI Taxonomy" id="5811"/>
    <lineage>
        <taxon>Eukaryota</taxon>
        <taxon>Sar</taxon>
        <taxon>Alveolata</taxon>
        <taxon>Apicomplexa</taxon>
        <taxon>Conoidasida</taxon>
        <taxon>Coccidia</taxon>
        <taxon>Eucoccidiorida</taxon>
        <taxon>Eimeriorina</taxon>
        <taxon>Sarcocystidae</taxon>
        <taxon>Toxoplasma</taxon>
    </lineage>
</organism>
<evidence type="ECO:0000313" key="2">
    <source>
        <dbReference type="EMBL" id="KAF4643880.1"/>
    </source>
</evidence>
<name>A0A7J6KAD8_TOXGO</name>
<gene>
    <name evidence="2" type="ORF">TGRH88_026360</name>
</gene>
<evidence type="ECO:0000256" key="1">
    <source>
        <dbReference type="SAM" id="MobiDB-lite"/>
    </source>
</evidence>
<keyword evidence="3" id="KW-1185">Reference proteome</keyword>
<protein>
    <submittedName>
        <fullName evidence="2">Uncharacterized protein</fullName>
    </submittedName>
</protein>
<comment type="caution">
    <text evidence="2">The sequence shown here is derived from an EMBL/GenBank/DDBJ whole genome shotgun (WGS) entry which is preliminary data.</text>
</comment>